<sequence length="110" mass="12819">MDLFYGNSIENLFEYRETSKTQLARAQTNLSAVEAAAAIGTEQEAEAFNKYVEQVRAKVNEYFPELSSWLERVIELYEKEENPEHKALWLLTMRQAVYRSTTLHLIKEGE</sequence>
<evidence type="ECO:0000313" key="1">
    <source>
        <dbReference type="EMBL" id="NEZ68192.1"/>
    </source>
</evidence>
<dbReference type="AlphaFoldDB" id="A0A6M0SLJ2"/>
<proteinExistence type="predicted"/>
<gene>
    <name evidence="1" type="ORF">D0962_36605</name>
</gene>
<protein>
    <submittedName>
        <fullName evidence="1">Uncharacterized protein</fullName>
    </submittedName>
</protein>
<organism evidence="1 2">
    <name type="scientific">Adonisia turfae CCMR0082</name>
    <dbReference type="NCBI Taxonomy" id="2304604"/>
    <lineage>
        <taxon>Bacteria</taxon>
        <taxon>Bacillati</taxon>
        <taxon>Cyanobacteriota</taxon>
        <taxon>Adonisia</taxon>
        <taxon>Adonisia turfae</taxon>
    </lineage>
</organism>
<dbReference type="Proteomes" id="UP000473574">
    <property type="component" value="Unassembled WGS sequence"/>
</dbReference>
<reference evidence="1 2" key="1">
    <citation type="journal article" date="2020" name="Microb. Ecol.">
        <title>Ecogenomics of the Marine Benthic Filamentous Cyanobacterium Adonisia.</title>
        <authorList>
            <person name="Walter J.M."/>
            <person name="Coutinho F.H."/>
            <person name="Leomil L."/>
            <person name="Hargreaves P.I."/>
            <person name="Campeao M.E."/>
            <person name="Vieira V.V."/>
            <person name="Silva B.S."/>
            <person name="Fistarol G.O."/>
            <person name="Salomon P.S."/>
            <person name="Sawabe T."/>
            <person name="Mino S."/>
            <person name="Hosokawa M."/>
            <person name="Miyashita H."/>
            <person name="Maruyama F."/>
            <person name="van Verk M.C."/>
            <person name="Dutilh B.E."/>
            <person name="Thompson C.C."/>
            <person name="Thompson F.L."/>
        </authorList>
    </citation>
    <scope>NUCLEOTIDE SEQUENCE [LARGE SCALE GENOMIC DNA]</scope>
    <source>
        <strain evidence="1 2">CCMR0082</strain>
    </source>
</reference>
<name>A0A6M0SLJ2_9CYAN</name>
<comment type="caution">
    <text evidence="1">The sequence shown here is derived from an EMBL/GenBank/DDBJ whole genome shotgun (WGS) entry which is preliminary data.</text>
</comment>
<accession>A0A6M0SLJ2</accession>
<dbReference type="EMBL" id="QZCE01000002">
    <property type="protein sequence ID" value="NEZ68192.1"/>
    <property type="molecule type" value="Genomic_DNA"/>
</dbReference>
<dbReference type="RefSeq" id="WP_163671437.1">
    <property type="nucleotide sequence ID" value="NZ_QZCE01000002.1"/>
</dbReference>
<evidence type="ECO:0000313" key="2">
    <source>
        <dbReference type="Proteomes" id="UP000473574"/>
    </source>
</evidence>